<sequence>MCSKSELSDLERDSSDIISKFSNDIGKSRLSAPKFPLRNEPILKVKRYVHSFKVAKEISQYARPINSLLENWNYPTNSLNERLVNLHGAVLFSKIDLRQFFLQIPDEEGAELYQDDILLFSNCSDKNKHLPFVRKCLNALRSVRLKLNFQKSQFCLSKLDYLPFTISGSGRNPCESYVSTLKNFPIPGGV</sequence>
<dbReference type="Proteomes" id="UP000035680">
    <property type="component" value="Unassembled WGS sequence"/>
</dbReference>
<dbReference type="Gene3D" id="3.10.10.10">
    <property type="entry name" value="HIV Type 1 Reverse Transcriptase, subunit A, domain 1"/>
    <property type="match status" value="1"/>
</dbReference>
<protein>
    <submittedName>
        <fullName evidence="2">Reverse transcriptase domain-containing protein</fullName>
    </submittedName>
</protein>
<accession>A0A0K0FRH7</accession>
<dbReference type="STRING" id="75913.A0A0K0FRH7"/>
<name>A0A0K0FRH7_STRVS</name>
<dbReference type="PANTHER" id="PTHR33064:SF37">
    <property type="entry name" value="RIBONUCLEASE H"/>
    <property type="match status" value="1"/>
</dbReference>
<evidence type="ECO:0000313" key="2">
    <source>
        <dbReference type="WBParaSite" id="SVE_1250700.1"/>
    </source>
</evidence>
<proteinExistence type="predicted"/>
<dbReference type="SUPFAM" id="SSF56672">
    <property type="entry name" value="DNA/RNA polymerases"/>
    <property type="match status" value="1"/>
</dbReference>
<dbReference type="Gene3D" id="3.30.70.270">
    <property type="match status" value="2"/>
</dbReference>
<keyword evidence="1" id="KW-1185">Reference proteome</keyword>
<dbReference type="InterPro" id="IPR043128">
    <property type="entry name" value="Rev_trsase/Diguanyl_cyclase"/>
</dbReference>
<evidence type="ECO:0000313" key="1">
    <source>
        <dbReference type="Proteomes" id="UP000035680"/>
    </source>
</evidence>
<dbReference type="PANTHER" id="PTHR33064">
    <property type="entry name" value="POL PROTEIN"/>
    <property type="match status" value="1"/>
</dbReference>
<reference evidence="1" key="1">
    <citation type="submission" date="2014-07" db="EMBL/GenBank/DDBJ databases">
        <authorList>
            <person name="Martin A.A"/>
            <person name="De Silva N."/>
        </authorList>
    </citation>
    <scope>NUCLEOTIDE SEQUENCE</scope>
</reference>
<reference evidence="2" key="2">
    <citation type="submission" date="2015-08" db="UniProtKB">
        <authorList>
            <consortium name="WormBaseParasite"/>
        </authorList>
    </citation>
    <scope>IDENTIFICATION</scope>
</reference>
<dbReference type="WBParaSite" id="SVE_1250700.1">
    <property type="protein sequence ID" value="SVE_1250700.1"/>
    <property type="gene ID" value="SVE_1250700"/>
</dbReference>
<dbReference type="AlphaFoldDB" id="A0A0K0FRH7"/>
<dbReference type="InterPro" id="IPR051320">
    <property type="entry name" value="Viral_Replic_Matur_Polypro"/>
</dbReference>
<organism evidence="1 2">
    <name type="scientific">Strongyloides venezuelensis</name>
    <name type="common">Threadworm</name>
    <dbReference type="NCBI Taxonomy" id="75913"/>
    <lineage>
        <taxon>Eukaryota</taxon>
        <taxon>Metazoa</taxon>
        <taxon>Ecdysozoa</taxon>
        <taxon>Nematoda</taxon>
        <taxon>Chromadorea</taxon>
        <taxon>Rhabditida</taxon>
        <taxon>Tylenchina</taxon>
        <taxon>Panagrolaimomorpha</taxon>
        <taxon>Strongyloidoidea</taxon>
        <taxon>Strongyloididae</taxon>
        <taxon>Strongyloides</taxon>
    </lineage>
</organism>
<dbReference type="InterPro" id="IPR043502">
    <property type="entry name" value="DNA/RNA_pol_sf"/>
</dbReference>